<reference evidence="1" key="1">
    <citation type="submission" date="2019-08" db="EMBL/GenBank/DDBJ databases">
        <authorList>
            <person name="Kucharzyk K."/>
            <person name="Murdoch R.W."/>
            <person name="Higgins S."/>
            <person name="Loffler F."/>
        </authorList>
    </citation>
    <scope>NUCLEOTIDE SEQUENCE</scope>
</reference>
<organism evidence="1">
    <name type="scientific">bioreactor metagenome</name>
    <dbReference type="NCBI Taxonomy" id="1076179"/>
    <lineage>
        <taxon>unclassified sequences</taxon>
        <taxon>metagenomes</taxon>
        <taxon>ecological metagenomes</taxon>
    </lineage>
</organism>
<sequence length="30" mass="3551">MIITDNILENEYEELELYLSKTNGLSMNIF</sequence>
<protein>
    <submittedName>
        <fullName evidence="1">Uncharacterized protein</fullName>
    </submittedName>
</protein>
<proteinExistence type="predicted"/>
<dbReference type="AlphaFoldDB" id="A0A645GX97"/>
<accession>A0A645GX97</accession>
<evidence type="ECO:0000313" key="1">
    <source>
        <dbReference type="EMBL" id="MPN30662.1"/>
    </source>
</evidence>
<name>A0A645GX97_9ZZZZ</name>
<dbReference type="EMBL" id="VSSQ01081864">
    <property type="protein sequence ID" value="MPN30662.1"/>
    <property type="molecule type" value="Genomic_DNA"/>
</dbReference>
<gene>
    <name evidence="1" type="ORF">SDC9_178133</name>
</gene>
<comment type="caution">
    <text evidence="1">The sequence shown here is derived from an EMBL/GenBank/DDBJ whole genome shotgun (WGS) entry which is preliminary data.</text>
</comment>